<dbReference type="Proteomes" id="UP001165586">
    <property type="component" value="Unassembled WGS sequence"/>
</dbReference>
<sequence>SQLQATKHIPELPKEAITPAVVTGLEAIGRGQDLSKLTDFMQLVATASNLQSNQDINTNVLILRGANAIGIDTDGILRSDEEKAQMMAQQAVQSGAQNFAGTLGAGAAGQATSSPEAMQQAADNTGLEPTTVGQAQG</sequence>
<protein>
    <submittedName>
        <fullName evidence="2">Uncharacterized protein</fullName>
    </submittedName>
</protein>
<gene>
    <name evidence="2" type="ORF">N1032_27880</name>
</gene>
<accession>A0ABT2HC82</accession>
<feature type="region of interest" description="Disordered" evidence="1">
    <location>
        <begin position="105"/>
        <end position="137"/>
    </location>
</feature>
<feature type="compositionally biased region" description="Polar residues" evidence="1">
    <location>
        <begin position="113"/>
        <end position="137"/>
    </location>
</feature>
<organism evidence="2 3">
    <name type="scientific">Herbiconiux daphne</name>
    <dbReference type="NCBI Taxonomy" id="2970914"/>
    <lineage>
        <taxon>Bacteria</taxon>
        <taxon>Bacillati</taxon>
        <taxon>Actinomycetota</taxon>
        <taxon>Actinomycetes</taxon>
        <taxon>Micrococcales</taxon>
        <taxon>Microbacteriaceae</taxon>
        <taxon>Herbiconiux</taxon>
    </lineage>
</organism>
<feature type="non-terminal residue" evidence="2">
    <location>
        <position position="1"/>
    </location>
</feature>
<evidence type="ECO:0000256" key="1">
    <source>
        <dbReference type="SAM" id="MobiDB-lite"/>
    </source>
</evidence>
<name>A0ABT2HC82_9MICO</name>
<dbReference type="RefSeq" id="WP_259543984.1">
    <property type="nucleotide sequence ID" value="NZ_JANLCJ010000819.1"/>
</dbReference>
<comment type="caution">
    <text evidence="2">The sequence shown here is derived from an EMBL/GenBank/DDBJ whole genome shotgun (WGS) entry which is preliminary data.</text>
</comment>
<keyword evidence="3" id="KW-1185">Reference proteome</keyword>
<evidence type="ECO:0000313" key="2">
    <source>
        <dbReference type="EMBL" id="MCS5737556.1"/>
    </source>
</evidence>
<evidence type="ECO:0000313" key="3">
    <source>
        <dbReference type="Proteomes" id="UP001165586"/>
    </source>
</evidence>
<reference evidence="2" key="1">
    <citation type="submission" date="2022-08" db="EMBL/GenBank/DDBJ databases">
        <authorList>
            <person name="Deng Y."/>
            <person name="Han X.-F."/>
            <person name="Zhang Y.-Q."/>
        </authorList>
    </citation>
    <scope>NUCLEOTIDE SEQUENCE</scope>
    <source>
        <strain evidence="2">CPCC 203386</strain>
    </source>
</reference>
<dbReference type="EMBL" id="JANLCJ010000819">
    <property type="protein sequence ID" value="MCS5737556.1"/>
    <property type="molecule type" value="Genomic_DNA"/>
</dbReference>
<proteinExistence type="predicted"/>